<dbReference type="FunFam" id="1.10.1200.10:FF:000016">
    <property type="entry name" value="Non-ribosomal peptide synthase"/>
    <property type="match status" value="1"/>
</dbReference>
<dbReference type="PANTHER" id="PTHR45527:SF1">
    <property type="entry name" value="FATTY ACID SYNTHASE"/>
    <property type="match status" value="1"/>
</dbReference>
<evidence type="ECO:0000313" key="6">
    <source>
        <dbReference type="EMBL" id="EAU66323.1"/>
    </source>
</evidence>
<dbReference type="GO" id="GO:0044550">
    <property type="term" value="P:secondary metabolite biosynthetic process"/>
    <property type="evidence" value="ECO:0007669"/>
    <property type="project" value="TreeGrafter"/>
</dbReference>
<name>Q091D1_STIAD</name>
<dbReference type="InterPro" id="IPR036736">
    <property type="entry name" value="ACP-like_sf"/>
</dbReference>
<dbReference type="SUPFAM" id="SSF56801">
    <property type="entry name" value="Acetyl-CoA synthetase-like"/>
    <property type="match status" value="2"/>
</dbReference>
<evidence type="ECO:0000256" key="4">
    <source>
        <dbReference type="ARBA" id="ARBA00022553"/>
    </source>
</evidence>
<dbReference type="InterPro" id="IPR025110">
    <property type="entry name" value="AMP-bd_C"/>
</dbReference>
<evidence type="ECO:0000313" key="7">
    <source>
        <dbReference type="Proteomes" id="UP000032702"/>
    </source>
</evidence>
<dbReference type="Gene3D" id="3.30.559.30">
    <property type="entry name" value="Nonribosomal peptide synthetase, condensation domain"/>
    <property type="match status" value="1"/>
</dbReference>
<dbReference type="PANTHER" id="PTHR45527">
    <property type="entry name" value="NONRIBOSOMAL PEPTIDE SYNTHETASE"/>
    <property type="match status" value="1"/>
</dbReference>
<accession>Q091D1</accession>
<dbReference type="InterPro" id="IPR000873">
    <property type="entry name" value="AMP-dep_synth/lig_dom"/>
</dbReference>
<comment type="caution">
    <text evidence="6">The sequence shown here is derived from an EMBL/GenBank/DDBJ whole genome shotgun (WGS) entry which is preliminary data.</text>
</comment>
<dbReference type="InterPro" id="IPR006162">
    <property type="entry name" value="Ppantetheine_attach_site"/>
</dbReference>
<dbReference type="InterPro" id="IPR020806">
    <property type="entry name" value="PKS_PP-bd"/>
</dbReference>
<dbReference type="EMBL" id="AAMD01000058">
    <property type="protein sequence ID" value="EAU66323.1"/>
    <property type="molecule type" value="Genomic_DNA"/>
</dbReference>
<dbReference type="Pfam" id="PF13193">
    <property type="entry name" value="AMP-binding_C"/>
    <property type="match status" value="2"/>
</dbReference>
<dbReference type="InterPro" id="IPR009081">
    <property type="entry name" value="PP-bd_ACP"/>
</dbReference>
<dbReference type="FunFam" id="3.30.559.30:FF:000001">
    <property type="entry name" value="Non-ribosomal peptide synthetase"/>
    <property type="match status" value="1"/>
</dbReference>
<dbReference type="FunFam" id="3.30.559.10:FF:000012">
    <property type="entry name" value="Non-ribosomal peptide synthetase"/>
    <property type="match status" value="1"/>
</dbReference>
<dbReference type="Gene3D" id="3.30.300.30">
    <property type="match status" value="2"/>
</dbReference>
<dbReference type="GO" id="GO:0003824">
    <property type="term" value="F:catalytic activity"/>
    <property type="evidence" value="ECO:0007669"/>
    <property type="project" value="InterPro"/>
</dbReference>
<evidence type="ECO:0000256" key="1">
    <source>
        <dbReference type="ARBA" id="ARBA00001957"/>
    </source>
</evidence>
<dbReference type="NCBIfam" id="TIGR01733">
    <property type="entry name" value="AA-adenyl-dom"/>
    <property type="match status" value="2"/>
</dbReference>
<proteinExistence type="inferred from homology"/>
<feature type="domain" description="Carrier" evidence="5">
    <location>
        <begin position="1558"/>
        <end position="1633"/>
    </location>
</feature>
<dbReference type="FunFam" id="1.10.1200.10:FF:000005">
    <property type="entry name" value="Nonribosomal peptide synthetase 1"/>
    <property type="match status" value="1"/>
</dbReference>
<evidence type="ECO:0000256" key="2">
    <source>
        <dbReference type="ARBA" id="ARBA00006432"/>
    </source>
</evidence>
<dbReference type="FunFam" id="3.40.50.980:FF:000001">
    <property type="entry name" value="Non-ribosomal peptide synthetase"/>
    <property type="match status" value="2"/>
</dbReference>
<protein>
    <recommendedName>
        <fullName evidence="5">Carrier domain-containing protein</fullName>
    </recommendedName>
</protein>
<dbReference type="CDD" id="cd19531">
    <property type="entry name" value="LCL_NRPS-like"/>
    <property type="match status" value="1"/>
</dbReference>
<dbReference type="Gene3D" id="3.40.50.980">
    <property type="match status" value="4"/>
</dbReference>
<dbReference type="Gene3D" id="2.30.38.10">
    <property type="entry name" value="Luciferase, Domain 3"/>
    <property type="match status" value="2"/>
</dbReference>
<dbReference type="GO" id="GO:0072330">
    <property type="term" value="P:monocarboxylic acid biosynthetic process"/>
    <property type="evidence" value="ECO:0007669"/>
    <property type="project" value="UniProtKB-ARBA"/>
</dbReference>
<comment type="cofactor">
    <cofactor evidence="1">
        <name>pantetheine 4'-phosphate</name>
        <dbReference type="ChEBI" id="CHEBI:47942"/>
    </cofactor>
</comment>
<gene>
    <name evidence="6" type="ORF">STIAU_0869</name>
</gene>
<dbReference type="PROSITE" id="PS00455">
    <property type="entry name" value="AMP_BINDING"/>
    <property type="match status" value="2"/>
</dbReference>
<reference evidence="6 7" key="1">
    <citation type="submission" date="2006-04" db="EMBL/GenBank/DDBJ databases">
        <authorList>
            <person name="Nierman W.C."/>
        </authorList>
    </citation>
    <scope>NUCLEOTIDE SEQUENCE [LARGE SCALE GENOMIC DNA]</scope>
    <source>
        <strain evidence="6 7">DW4/3-1</strain>
    </source>
</reference>
<dbReference type="FunFam" id="3.30.300.30:FF:000010">
    <property type="entry name" value="Enterobactin synthetase component F"/>
    <property type="match status" value="2"/>
</dbReference>
<evidence type="ECO:0000256" key="3">
    <source>
        <dbReference type="ARBA" id="ARBA00022450"/>
    </source>
</evidence>
<dbReference type="InterPro" id="IPR020845">
    <property type="entry name" value="AMP-binding_CS"/>
</dbReference>
<dbReference type="InterPro" id="IPR023213">
    <property type="entry name" value="CAT-like_dom_sf"/>
</dbReference>
<feature type="domain" description="Carrier" evidence="5">
    <location>
        <begin position="492"/>
        <end position="567"/>
    </location>
</feature>
<dbReference type="NCBIfam" id="NF003417">
    <property type="entry name" value="PRK04813.1"/>
    <property type="match status" value="2"/>
</dbReference>
<dbReference type="GO" id="GO:0031177">
    <property type="term" value="F:phosphopantetheine binding"/>
    <property type="evidence" value="ECO:0007669"/>
    <property type="project" value="InterPro"/>
</dbReference>
<sequence length="1661" mass="182500">QALSYRQLNAQANRVAHALKARGAGLEKVVGVVQERGVGYLVSLLGVLKADAVYLPLDPALPASRLAGLVKQSGCQWVLSEEKTRGLAQEIAQGQPVLEREGVLAEGRGEHNPKHEVEPKSLAYVLYTSGSTGVPKGAMIEHRGMKNHLMAKVRDLGMGPEEVVAQVAVQSFDVSVWQFLSALLSGGRTAVFPDESAWEPQKLLKEMGRQGVTLLETVPAHMKLILEELEARPNEYDVSALKWFFLNGEALPAELCQRWFERYPGIPMVNAYGPTECSDDVTHYKMMKAPQQKQGWMPIHGTLPNLQLYVVDEWIQPVPLGVPGELCVGGVGVGRGYLGDAVKTAGSYVPNPFASQAGERLYRTGDLVRCLEDGTLEFLGRNDHQVKIRGIRIELGEIEAALRKHPRVGMCVVVARAEGQGKRLVGYVSAKEAGAQPTGKELTEYLKGQLTAAMVPSAMVVMEALPLTHNGKVDRKALPAPEYGTERAEYVAPRTEMEKKLAGIWQEVLGVPRVGVTDNFFDLGGHSLIAIQVISRVREAARVELPVRALFEEPTVSGLAARLETLAVAGGTSSLPPVVPMPRGEVAPLSYAQQRLWVLGQLEPHSPLYNVPGALRLTGQLNVDALERSLSEIVTRHDALRTTFELEGSQPAQRIGKAGSIPLEVVDLSHLEPGARAVELQRMGGEEARKPFDLGRGPLMRARLLKLEPSEHVLLLTMHHIVSDGWSVGVFFRELGALYGAFSAGQPSPLSALKVQYADYAQWQRQWLKGETLDKHLGYWKKQLAGVEPLDLKTDRPRGPMQGARGDRYLFRLPKELEEGLKALSRKQGTTLFMTLLAGFNALLARYTRQQDIVVGTSVANRGQAEIEELIGFFVNTLALRTQVDGNPRFTELLERVRKVTLEAYTHQEAPFDRVVEAVQPERDLTRTPLFQVAFELQKAPTASLKLEGLTLGLEELTTETSKFDLLLTMIEGPEGLHGGVEYNTELYERKTVERLMSHYQVLLKGAVEQPEKRLWQLPVLGEGERQTVLEKWNQTGREEGPELFCELFEKQVEKTPEAVAVVCGEQALSYRQLNAQANRVAHALKARGAGLEKVVGVVQERGVGYLVSLLGVLKADAVYLPLDPALPASRLAGLVKQSGCQWVLSEEKTRGLAQEIAQGQPVLEREGVLAEGRGEHNPKHEVEPKSLAYVLYTSGSTGVPKGAMIEHRGMKNHLMAKVRDLGMGPEEVVAQVAVQSFDVSVWQFLSALLSGGRTAVFPDESAWEPQKLLKEMGRQGVTLLETVPAHMKLILEELEARPNEYDVSALKWFFLNGEALPAELCQRWFERYPGIPMVNAYGPTECSDDVTHYKMMKAPQQKQGWMPIHGTLPNLQLYVVDEWIQPVPLGVPGELCVGGVGVGRGYLGDAVKTAGSYVPNPFASQAGERLYRTGDLVRCLEDGTLEFLGRNDHQVKIRGIRIELGEIEAALRKHPRVGMCVVVARAEGQGKRLVGYVSAKEAGAQPTGKELTEYLKGQLTAAMVPSAMVVMEALPLTHNGKVDRKALPAPEYGTERAEYVAPRTEMEKKLAGIWQEVLGVPRVGVTDNFFDLGGHSLMAIQIISKVRQELQAELPVVTLFENATVAGIAARLEALPKGAPELEAPPLIAVSRYEDDDEEEEEEE</sequence>
<dbReference type="Gene3D" id="3.40.50.1820">
    <property type="entry name" value="alpha/beta hydrolase"/>
    <property type="match status" value="1"/>
</dbReference>
<dbReference type="PROSITE" id="PS00012">
    <property type="entry name" value="PHOSPHOPANTETHEINE"/>
    <property type="match status" value="2"/>
</dbReference>
<dbReference type="InterPro" id="IPR045851">
    <property type="entry name" value="AMP-bd_C_sf"/>
</dbReference>
<dbReference type="SUPFAM" id="SSF52777">
    <property type="entry name" value="CoA-dependent acyltransferases"/>
    <property type="match status" value="2"/>
</dbReference>
<dbReference type="Proteomes" id="UP000032702">
    <property type="component" value="Unassembled WGS sequence"/>
</dbReference>
<dbReference type="Pfam" id="PF00668">
    <property type="entry name" value="Condensation"/>
    <property type="match status" value="1"/>
</dbReference>
<comment type="similarity">
    <text evidence="2">Belongs to the ATP-dependent AMP-binding enzyme family.</text>
</comment>
<dbReference type="SMART" id="SM00823">
    <property type="entry name" value="PKS_PP"/>
    <property type="match status" value="2"/>
</dbReference>
<dbReference type="InterPro" id="IPR010071">
    <property type="entry name" value="AA_adenyl_dom"/>
</dbReference>
<dbReference type="GO" id="GO:0005829">
    <property type="term" value="C:cytosol"/>
    <property type="evidence" value="ECO:0007669"/>
    <property type="project" value="TreeGrafter"/>
</dbReference>
<evidence type="ECO:0000259" key="5">
    <source>
        <dbReference type="PROSITE" id="PS50075"/>
    </source>
</evidence>
<organism evidence="6 7">
    <name type="scientific">Stigmatella aurantiaca (strain DW4/3-1)</name>
    <dbReference type="NCBI Taxonomy" id="378806"/>
    <lineage>
        <taxon>Bacteria</taxon>
        <taxon>Pseudomonadati</taxon>
        <taxon>Myxococcota</taxon>
        <taxon>Myxococcia</taxon>
        <taxon>Myxococcales</taxon>
        <taxon>Cystobacterineae</taxon>
        <taxon>Archangiaceae</taxon>
        <taxon>Stigmatella</taxon>
    </lineage>
</organism>
<dbReference type="RefSeq" id="WP_002614115.1">
    <property type="nucleotide sequence ID" value="NZ_AAMD01000058.1"/>
</dbReference>
<keyword evidence="3" id="KW-0596">Phosphopantetheine</keyword>
<dbReference type="GO" id="GO:0043041">
    <property type="term" value="P:amino acid activation for nonribosomal peptide biosynthetic process"/>
    <property type="evidence" value="ECO:0007669"/>
    <property type="project" value="TreeGrafter"/>
</dbReference>
<dbReference type="PATRIC" id="fig|378806.16.peg.5452"/>
<keyword evidence="4" id="KW-0597">Phosphoprotein</keyword>
<dbReference type="InterPro" id="IPR001242">
    <property type="entry name" value="Condensation_dom"/>
</dbReference>
<dbReference type="Gene3D" id="3.30.559.10">
    <property type="entry name" value="Chloramphenicol acetyltransferase-like domain"/>
    <property type="match status" value="1"/>
</dbReference>
<dbReference type="PROSITE" id="PS50075">
    <property type="entry name" value="CARRIER"/>
    <property type="match status" value="2"/>
</dbReference>
<dbReference type="SUPFAM" id="SSF47336">
    <property type="entry name" value="ACP-like"/>
    <property type="match status" value="2"/>
</dbReference>
<dbReference type="Pfam" id="PF00501">
    <property type="entry name" value="AMP-binding"/>
    <property type="match status" value="2"/>
</dbReference>
<dbReference type="Pfam" id="PF00550">
    <property type="entry name" value="PP-binding"/>
    <property type="match status" value="2"/>
</dbReference>
<feature type="non-terminal residue" evidence="6">
    <location>
        <position position="1"/>
    </location>
</feature>
<dbReference type="Gene3D" id="1.10.1200.10">
    <property type="entry name" value="ACP-like"/>
    <property type="match status" value="1"/>
</dbReference>
<dbReference type="InterPro" id="IPR029058">
    <property type="entry name" value="AB_hydrolase_fold"/>
</dbReference>
<dbReference type="CDD" id="cd05930">
    <property type="entry name" value="A_NRPS"/>
    <property type="match status" value="2"/>
</dbReference>